<protein>
    <submittedName>
        <fullName evidence="2">Nuclease</fullName>
    </submittedName>
</protein>
<keyword evidence="1" id="KW-1185">Reference proteome</keyword>
<dbReference type="AlphaFoldDB" id="A0A7I4Z439"/>
<evidence type="ECO:0000313" key="2">
    <source>
        <dbReference type="WBParaSite" id="HCON_00178620-00001"/>
    </source>
</evidence>
<name>A0A7I4Z439_HAECO</name>
<accession>A0A7I4Z439</accession>
<dbReference type="Proteomes" id="UP000025227">
    <property type="component" value="Unplaced"/>
</dbReference>
<dbReference type="WBParaSite" id="HCON_00178620-00001">
    <property type="protein sequence ID" value="HCON_00178620-00001"/>
    <property type="gene ID" value="HCON_00178620"/>
</dbReference>
<organism evidence="1 2">
    <name type="scientific">Haemonchus contortus</name>
    <name type="common">Barber pole worm</name>
    <dbReference type="NCBI Taxonomy" id="6289"/>
    <lineage>
        <taxon>Eukaryota</taxon>
        <taxon>Metazoa</taxon>
        <taxon>Ecdysozoa</taxon>
        <taxon>Nematoda</taxon>
        <taxon>Chromadorea</taxon>
        <taxon>Rhabditida</taxon>
        <taxon>Rhabditina</taxon>
        <taxon>Rhabditomorpha</taxon>
        <taxon>Strongyloidea</taxon>
        <taxon>Trichostrongylidae</taxon>
        <taxon>Haemonchus</taxon>
    </lineage>
</organism>
<evidence type="ECO:0000313" key="1">
    <source>
        <dbReference type="Proteomes" id="UP000025227"/>
    </source>
</evidence>
<proteinExistence type="predicted"/>
<reference evidence="2" key="1">
    <citation type="submission" date="2020-12" db="UniProtKB">
        <authorList>
            <consortium name="WormBaseParasite"/>
        </authorList>
    </citation>
    <scope>IDENTIFICATION</scope>
    <source>
        <strain evidence="2">MHco3</strain>
    </source>
</reference>
<sequence length="116" mass="13125">MEVNGKRILFEFYAGASLSIIDEKTWHKLGRPQLQKAEVAATAFAAKRSMLQGKVPLQFEYAEREAMIDVRVSREQKLEETLAGIKGVLIYLDDNAATGLDEKTPLRRLKKSEQTE</sequence>